<keyword evidence="2" id="KW-1185">Reference proteome</keyword>
<dbReference type="EMBL" id="JBBWWT010000007">
    <property type="protein sequence ID" value="MEL1265655.1"/>
    <property type="molecule type" value="Genomic_DNA"/>
</dbReference>
<protein>
    <recommendedName>
        <fullName evidence="3">Transposase</fullName>
    </recommendedName>
</protein>
<reference evidence="1 2" key="1">
    <citation type="submission" date="2024-04" db="EMBL/GenBank/DDBJ databases">
        <title>Draft genome sequence of Pseudoxanthomonas putridarboris WD12.</title>
        <authorList>
            <person name="Oh J."/>
        </authorList>
    </citation>
    <scope>NUCLEOTIDE SEQUENCE [LARGE SCALE GENOMIC DNA]</scope>
    <source>
        <strain evidence="1 2">WD12</strain>
    </source>
</reference>
<evidence type="ECO:0000313" key="2">
    <source>
        <dbReference type="Proteomes" id="UP001459204"/>
    </source>
</evidence>
<sequence length="73" mass="8123">MIDTRPEAIELRQEPGDWEGDTVIGAAGERHCLLTLVDRSWGLSLVEELPHRTATAVNRAVLKLIRVVHRAPS</sequence>
<proteinExistence type="predicted"/>
<organism evidence="1 2">
    <name type="scientific">Pseudoxanthomonas putridarboris</name>
    <dbReference type="NCBI Taxonomy" id="752605"/>
    <lineage>
        <taxon>Bacteria</taxon>
        <taxon>Pseudomonadati</taxon>
        <taxon>Pseudomonadota</taxon>
        <taxon>Gammaproteobacteria</taxon>
        <taxon>Lysobacterales</taxon>
        <taxon>Lysobacteraceae</taxon>
        <taxon>Pseudoxanthomonas</taxon>
    </lineage>
</organism>
<dbReference type="Proteomes" id="UP001459204">
    <property type="component" value="Unassembled WGS sequence"/>
</dbReference>
<gene>
    <name evidence="1" type="ORF">AAD027_14945</name>
</gene>
<comment type="caution">
    <text evidence="1">The sequence shown here is derived from an EMBL/GenBank/DDBJ whole genome shotgun (WGS) entry which is preliminary data.</text>
</comment>
<evidence type="ECO:0008006" key="3">
    <source>
        <dbReference type="Google" id="ProtNLM"/>
    </source>
</evidence>
<name>A0ABU9J3Z9_9GAMM</name>
<accession>A0ABU9J3Z9</accession>
<evidence type="ECO:0000313" key="1">
    <source>
        <dbReference type="EMBL" id="MEL1265655.1"/>
    </source>
</evidence>